<reference evidence="1" key="1">
    <citation type="submission" date="2018-01" db="EMBL/GenBank/DDBJ databases">
        <title>Genomic characterization of Leptospira inadai serogroup Lyme isolated from captured rat in Brazil and comparative analysis with human reference strain.</title>
        <authorList>
            <person name="Moreno L.Z."/>
            <person name="Loureiro A.P."/>
            <person name="Miraglia F."/>
            <person name="Kremer F.S."/>
            <person name="Eslabao M.R."/>
            <person name="Dellagostin O.A."/>
            <person name="Lilenbaum W."/>
            <person name="Moreno A.M."/>
        </authorList>
    </citation>
    <scope>NUCLEOTIDE SEQUENCE [LARGE SCALE GENOMIC DNA]</scope>
    <source>
        <strain evidence="1">M34/99</strain>
    </source>
</reference>
<proteinExistence type="predicted"/>
<dbReference type="Proteomes" id="UP000094669">
    <property type="component" value="Unassembled WGS sequence"/>
</dbReference>
<organism evidence="1 2">
    <name type="scientific">Leptospira inadai serovar Lyme</name>
    <dbReference type="NCBI Taxonomy" id="293084"/>
    <lineage>
        <taxon>Bacteria</taxon>
        <taxon>Pseudomonadati</taxon>
        <taxon>Spirochaetota</taxon>
        <taxon>Spirochaetia</taxon>
        <taxon>Leptospirales</taxon>
        <taxon>Leptospiraceae</taxon>
        <taxon>Leptospira</taxon>
    </lineage>
</organism>
<keyword evidence="2" id="KW-1185">Reference proteome</keyword>
<sequence>MLVAELPRELVPMPIIPPLILPVARLEPEERLVLRNAIVPAPLERALLSGIEPFIIPLILQLLQRKHNALGMLLGQ</sequence>
<dbReference type="EMBL" id="MCRM02000015">
    <property type="protein sequence ID" value="PNV74319.1"/>
    <property type="molecule type" value="Genomic_DNA"/>
</dbReference>
<protein>
    <submittedName>
        <fullName evidence="1">Uncharacterized protein</fullName>
    </submittedName>
</protein>
<name>A0ABX4YGD0_9LEPT</name>
<evidence type="ECO:0000313" key="1">
    <source>
        <dbReference type="EMBL" id="PNV74319.1"/>
    </source>
</evidence>
<gene>
    <name evidence="1" type="ORF">BES34_014125</name>
</gene>
<comment type="caution">
    <text evidence="1">The sequence shown here is derived from an EMBL/GenBank/DDBJ whole genome shotgun (WGS) entry which is preliminary data.</text>
</comment>
<accession>A0ABX4YGD0</accession>
<evidence type="ECO:0000313" key="2">
    <source>
        <dbReference type="Proteomes" id="UP000094669"/>
    </source>
</evidence>